<dbReference type="EMBL" id="KQ965740">
    <property type="protein sequence ID" value="KXS19026.1"/>
    <property type="molecule type" value="Genomic_DNA"/>
</dbReference>
<evidence type="ECO:0000313" key="2">
    <source>
        <dbReference type="Proteomes" id="UP000070544"/>
    </source>
</evidence>
<dbReference type="OrthoDB" id="5594013at2759"/>
<keyword evidence="2" id="KW-1185">Reference proteome</keyword>
<proteinExistence type="predicted"/>
<sequence>MFILLRGIYTDFFRSHLYLMPHRIGDTVEKSDATSLLPAVDVTVIVVGDSSAFPFDEYDSTFLVLVSEGAITTTSLHSIPLGFSFSGLIGNYALHADVTPVGSEAQGLFAYQMSVTIGGSVTTKFFTIVARIIMRVSHIL</sequence>
<name>A0A139AQL2_GONPJ</name>
<reference evidence="1 2" key="1">
    <citation type="journal article" date="2015" name="Genome Biol. Evol.">
        <title>Phylogenomic analyses indicate that early fungi evolved digesting cell walls of algal ancestors of land plants.</title>
        <authorList>
            <person name="Chang Y."/>
            <person name="Wang S."/>
            <person name="Sekimoto S."/>
            <person name="Aerts A.L."/>
            <person name="Choi C."/>
            <person name="Clum A."/>
            <person name="LaButti K.M."/>
            <person name="Lindquist E.A."/>
            <person name="Yee Ngan C."/>
            <person name="Ohm R.A."/>
            <person name="Salamov A.A."/>
            <person name="Grigoriev I.V."/>
            <person name="Spatafora J.W."/>
            <person name="Berbee M.L."/>
        </authorList>
    </citation>
    <scope>NUCLEOTIDE SEQUENCE [LARGE SCALE GENOMIC DNA]</scope>
    <source>
        <strain evidence="1 2">JEL478</strain>
    </source>
</reference>
<dbReference type="AlphaFoldDB" id="A0A139AQL2"/>
<protein>
    <submittedName>
        <fullName evidence="1">Uncharacterized protein</fullName>
    </submittedName>
</protein>
<organism evidence="1 2">
    <name type="scientific">Gonapodya prolifera (strain JEL478)</name>
    <name type="common">Monoblepharis prolifera</name>
    <dbReference type="NCBI Taxonomy" id="1344416"/>
    <lineage>
        <taxon>Eukaryota</taxon>
        <taxon>Fungi</taxon>
        <taxon>Fungi incertae sedis</taxon>
        <taxon>Chytridiomycota</taxon>
        <taxon>Chytridiomycota incertae sedis</taxon>
        <taxon>Monoblepharidomycetes</taxon>
        <taxon>Monoblepharidales</taxon>
        <taxon>Gonapodyaceae</taxon>
        <taxon>Gonapodya</taxon>
    </lineage>
</organism>
<accession>A0A139AQL2</accession>
<feature type="non-terminal residue" evidence="1">
    <location>
        <position position="1"/>
    </location>
</feature>
<gene>
    <name evidence="1" type="ORF">M427DRAFT_53481</name>
</gene>
<evidence type="ECO:0000313" key="1">
    <source>
        <dbReference type="EMBL" id="KXS19026.1"/>
    </source>
</evidence>
<dbReference type="Proteomes" id="UP000070544">
    <property type="component" value="Unassembled WGS sequence"/>
</dbReference>